<feature type="transmembrane region" description="Helical" evidence="1">
    <location>
        <begin position="400"/>
        <end position="424"/>
    </location>
</feature>
<feature type="transmembrane region" description="Helical" evidence="1">
    <location>
        <begin position="93"/>
        <end position="120"/>
    </location>
</feature>
<dbReference type="STRING" id="883161.HMPREF9306_00010"/>
<keyword evidence="3" id="KW-1185">Reference proteome</keyword>
<dbReference type="Proteomes" id="UP000014417">
    <property type="component" value="Unassembled WGS sequence"/>
</dbReference>
<dbReference type="AlphaFoldDB" id="S2WMR7"/>
<dbReference type="PATRIC" id="fig|883161.3.peg.7"/>
<feature type="transmembrane region" description="Helical" evidence="1">
    <location>
        <begin position="30"/>
        <end position="50"/>
    </location>
</feature>
<name>S2WMR7_9ACTN</name>
<feature type="transmembrane region" description="Helical" evidence="1">
    <location>
        <begin position="171"/>
        <end position="195"/>
    </location>
</feature>
<proteinExistence type="predicted"/>
<feature type="transmembrane region" description="Helical" evidence="1">
    <location>
        <begin position="281"/>
        <end position="304"/>
    </location>
</feature>
<keyword evidence="1" id="KW-0812">Transmembrane</keyword>
<dbReference type="HOGENOM" id="CLU_034923_0_0_11"/>
<evidence type="ECO:0008006" key="4">
    <source>
        <dbReference type="Google" id="ProtNLM"/>
    </source>
</evidence>
<dbReference type="OrthoDB" id="9765532at2"/>
<dbReference type="EMBL" id="AGZR01000001">
    <property type="protein sequence ID" value="EPD33977.1"/>
    <property type="molecule type" value="Genomic_DNA"/>
</dbReference>
<keyword evidence="1" id="KW-1133">Transmembrane helix</keyword>
<feature type="transmembrane region" description="Helical" evidence="1">
    <location>
        <begin position="361"/>
        <end position="379"/>
    </location>
</feature>
<keyword evidence="1" id="KW-0472">Membrane</keyword>
<organism evidence="2 3">
    <name type="scientific">Propionimicrobium lymphophilum ACS-093-V-SCH5</name>
    <dbReference type="NCBI Taxonomy" id="883161"/>
    <lineage>
        <taxon>Bacteria</taxon>
        <taxon>Bacillati</taxon>
        <taxon>Actinomycetota</taxon>
        <taxon>Actinomycetes</taxon>
        <taxon>Propionibacteriales</taxon>
        <taxon>Propionibacteriaceae</taxon>
        <taxon>Propionimicrobium</taxon>
    </lineage>
</organism>
<protein>
    <recommendedName>
        <fullName evidence="4">Citrate transporter-like domain-containing protein</fullName>
    </recommendedName>
</protein>
<feature type="transmembrane region" description="Helical" evidence="1">
    <location>
        <begin position="132"/>
        <end position="151"/>
    </location>
</feature>
<evidence type="ECO:0000313" key="3">
    <source>
        <dbReference type="Proteomes" id="UP000014417"/>
    </source>
</evidence>
<dbReference type="Pfam" id="PF16980">
    <property type="entry name" value="CitMHS_2"/>
    <property type="match status" value="1"/>
</dbReference>
<comment type="caution">
    <text evidence="2">The sequence shown here is derived from an EMBL/GenBank/DDBJ whole genome shotgun (WGS) entry which is preliminary data.</text>
</comment>
<feature type="transmembrane region" description="Helical" evidence="1">
    <location>
        <begin position="430"/>
        <end position="449"/>
    </location>
</feature>
<dbReference type="InterPro" id="IPR031566">
    <property type="entry name" value="CitMHS_2"/>
</dbReference>
<accession>S2WMR7</accession>
<evidence type="ECO:0000256" key="1">
    <source>
        <dbReference type="SAM" id="Phobius"/>
    </source>
</evidence>
<sequence length="468" mass="51005">MIIPFVVMLLSIAILPLVPATAEKWEDWRFQLGIALVLGVPVIAYMAYNFGWVTVGHTAFEYFQFIALLFALFVVSGSIYLEGDIRATPKNNTIFLAIGAAIASFVGTTGAAMLLIRPLLNINAERKRKAQTVIFTILIVANNGGLLTPLGDPPLFLGFLRGVPFTWTFHLIPEWLIINGLLLVLYYALDTAAYAKEEVSDKLLDYTHTTPIRLRGAINFIFFAVIIVGVAVVPSIDLQAIEAGTATWASWVPWRELLFGLAVVGSFVFGSKKIRYELNEFTWGPIVEVAVLFIGIFATMMPALRYLAEIAPKLPLNEVTFYLFTGGLSGFLDNAPTYATFFEMAAQLPGEPSVAGVYEPYLVAISIGAVTLGALTYIGNGPNFMVKSVAESRGVQMPSFGGYIGWTIRYLIPVLAVMVLITIAEGTVTTIIGIALGLVILAYCAYLIYKSHDDAKKVKNLVGSRADS</sequence>
<evidence type="ECO:0000313" key="2">
    <source>
        <dbReference type="EMBL" id="EPD33977.1"/>
    </source>
</evidence>
<gene>
    <name evidence="2" type="ORF">HMPREF9306_00010</name>
</gene>
<feature type="transmembrane region" description="Helical" evidence="1">
    <location>
        <begin position="62"/>
        <end position="81"/>
    </location>
</feature>
<feature type="transmembrane region" description="Helical" evidence="1">
    <location>
        <begin position="216"/>
        <end position="236"/>
    </location>
</feature>
<reference evidence="2 3" key="1">
    <citation type="submission" date="2013-04" db="EMBL/GenBank/DDBJ databases">
        <title>The Genome Sequence of Propionimicrobium lymphophilum ACS-093-V-SCH5.</title>
        <authorList>
            <consortium name="The Broad Institute Genomics Platform"/>
            <person name="Earl A."/>
            <person name="Ward D."/>
            <person name="Feldgarden M."/>
            <person name="Gevers D."/>
            <person name="Saerens B."/>
            <person name="Vaneechoutte M."/>
            <person name="Walker B."/>
            <person name="Young S."/>
            <person name="Zeng Q."/>
            <person name="Gargeya S."/>
            <person name="Fitzgerald M."/>
            <person name="Haas B."/>
            <person name="Abouelleil A."/>
            <person name="Allen A.W."/>
            <person name="Alvarado L."/>
            <person name="Arachchi H.M."/>
            <person name="Berlin A.M."/>
            <person name="Chapman S.B."/>
            <person name="Gainer-Dewar J."/>
            <person name="Goldberg J."/>
            <person name="Griggs A."/>
            <person name="Gujja S."/>
            <person name="Hansen M."/>
            <person name="Howarth C."/>
            <person name="Imamovic A."/>
            <person name="Ireland A."/>
            <person name="Larimer J."/>
            <person name="McCowan C."/>
            <person name="Murphy C."/>
            <person name="Pearson M."/>
            <person name="Poon T.W."/>
            <person name="Priest M."/>
            <person name="Roberts A."/>
            <person name="Saif S."/>
            <person name="Shea T."/>
            <person name="Sisk P."/>
            <person name="Sykes S."/>
            <person name="Wortman J."/>
            <person name="Nusbaum C."/>
            <person name="Birren B."/>
        </authorList>
    </citation>
    <scope>NUCLEOTIDE SEQUENCE [LARGE SCALE GENOMIC DNA]</scope>
    <source>
        <strain evidence="2 3">ACS-093-V-SCH5</strain>
    </source>
</reference>
<feature type="transmembrane region" description="Helical" evidence="1">
    <location>
        <begin position="248"/>
        <end position="269"/>
    </location>
</feature>